<dbReference type="AlphaFoldDB" id="A0A5S3P558"/>
<feature type="transmembrane region" description="Helical" evidence="5">
    <location>
        <begin position="317"/>
        <end position="341"/>
    </location>
</feature>
<evidence type="ECO:0000256" key="4">
    <source>
        <dbReference type="ARBA" id="ARBA00023136"/>
    </source>
</evidence>
<sequence>MMTNILLVARREFRQIAAMKSFWLTLLLVPIALALGPLLGKALNDDESTRIIVIDRAGGSALTAIEDRFALDEDRYALRSLSRYVRRHSLENADPAAPWTQHDRWYTDADIAAFRSAGGIDAAMAKIDRVKAQDTPAYDKPTPSYAFAEAPAALAAAEGEQLQEQVDTLLDADKDKGAAEAADIVVLVGENYPADPTVRLWSNEQPPSSFVTALQDVLTGDLRQRLLTDRGFSAGDAQALQSAVPAIAVTTPPPGGGAREAMLVRSIVPLAIAYILMMSLMLSGSWMLQGSIEERSNKLLESLLACIRPEELMYGKLLGALAVGLSMITVWVGCAAIAAFATHGAIADMIRPALAPLTSPGVILAMIYFFIAGYLAISILFVAIGAMADSMSEAQGYLMPILLGILLPITFLMQAIVAGKDGLMVQVLTWVPIWTPFAVLARLGIGIETWELVGAAILLAVFIAVEVVFLGRLFRASLLAQGQKPGFKQIIDRFRSAPG</sequence>
<evidence type="ECO:0000256" key="1">
    <source>
        <dbReference type="ARBA" id="ARBA00004141"/>
    </source>
</evidence>
<gene>
    <name evidence="7" type="ORF">FEV51_07705</name>
</gene>
<dbReference type="GO" id="GO:0016020">
    <property type="term" value="C:membrane"/>
    <property type="evidence" value="ECO:0007669"/>
    <property type="project" value="UniProtKB-SubCell"/>
</dbReference>
<dbReference type="Pfam" id="PF12698">
    <property type="entry name" value="ABC2_membrane_3"/>
    <property type="match status" value="1"/>
</dbReference>
<dbReference type="OrthoDB" id="7539112at2"/>
<evidence type="ECO:0000259" key="6">
    <source>
        <dbReference type="Pfam" id="PF12698"/>
    </source>
</evidence>
<comment type="caution">
    <text evidence="7">The sequence shown here is derived from an EMBL/GenBank/DDBJ whole genome shotgun (WGS) entry which is preliminary data.</text>
</comment>
<proteinExistence type="predicted"/>
<accession>A0A5S3P558</accession>
<reference evidence="7 8" key="1">
    <citation type="submission" date="2019-05" db="EMBL/GenBank/DDBJ databases">
        <title>Erythrobacter marisflavi sp. nov., isolated from isolated from water of an estuary environment.</title>
        <authorList>
            <person name="Yoon J.-H."/>
        </authorList>
    </citation>
    <scope>NUCLEOTIDE SEQUENCE [LARGE SCALE GENOMIC DNA]</scope>
    <source>
        <strain evidence="7 8">KEM-5</strain>
    </source>
</reference>
<dbReference type="EMBL" id="VCAO01000003">
    <property type="protein sequence ID" value="TMM48172.1"/>
    <property type="molecule type" value="Genomic_DNA"/>
</dbReference>
<feature type="transmembrane region" description="Helical" evidence="5">
    <location>
        <begin position="452"/>
        <end position="474"/>
    </location>
</feature>
<dbReference type="PANTHER" id="PTHR43471">
    <property type="entry name" value="ABC TRANSPORTER PERMEASE"/>
    <property type="match status" value="1"/>
</dbReference>
<name>A0A5S3P558_9SPHN</name>
<feature type="transmembrane region" description="Helical" evidence="5">
    <location>
        <begin position="423"/>
        <end position="445"/>
    </location>
</feature>
<feature type="transmembrane region" description="Helical" evidence="5">
    <location>
        <begin position="267"/>
        <end position="288"/>
    </location>
</feature>
<dbReference type="InterPro" id="IPR013525">
    <property type="entry name" value="ABC2_TM"/>
</dbReference>
<dbReference type="PANTHER" id="PTHR43471:SF3">
    <property type="entry name" value="ABC TRANSPORTER PERMEASE PROTEIN NATB"/>
    <property type="match status" value="1"/>
</dbReference>
<keyword evidence="4 5" id="KW-0472">Membrane</keyword>
<protein>
    <submittedName>
        <fullName evidence="7">ABC transporter permease</fullName>
    </submittedName>
</protein>
<evidence type="ECO:0000313" key="7">
    <source>
        <dbReference type="EMBL" id="TMM48172.1"/>
    </source>
</evidence>
<feature type="domain" description="ABC-2 type transporter transmembrane" evidence="6">
    <location>
        <begin position="20"/>
        <end position="465"/>
    </location>
</feature>
<keyword evidence="8" id="KW-1185">Reference proteome</keyword>
<organism evidence="7 8">
    <name type="scientific">Qipengyuania marisflavi</name>
    <dbReference type="NCBI Taxonomy" id="2486356"/>
    <lineage>
        <taxon>Bacteria</taxon>
        <taxon>Pseudomonadati</taxon>
        <taxon>Pseudomonadota</taxon>
        <taxon>Alphaproteobacteria</taxon>
        <taxon>Sphingomonadales</taxon>
        <taxon>Erythrobacteraceae</taxon>
        <taxon>Qipengyuania</taxon>
    </lineage>
</organism>
<feature type="transmembrane region" description="Helical" evidence="5">
    <location>
        <begin position="396"/>
        <end position="417"/>
    </location>
</feature>
<dbReference type="Proteomes" id="UP000309668">
    <property type="component" value="Unassembled WGS sequence"/>
</dbReference>
<evidence type="ECO:0000313" key="8">
    <source>
        <dbReference type="Proteomes" id="UP000309668"/>
    </source>
</evidence>
<evidence type="ECO:0000256" key="2">
    <source>
        <dbReference type="ARBA" id="ARBA00022692"/>
    </source>
</evidence>
<evidence type="ECO:0000256" key="5">
    <source>
        <dbReference type="SAM" id="Phobius"/>
    </source>
</evidence>
<comment type="subcellular location">
    <subcellularLocation>
        <location evidence="1">Membrane</location>
        <topology evidence="1">Multi-pass membrane protein</topology>
    </subcellularLocation>
</comment>
<dbReference type="GO" id="GO:0140359">
    <property type="term" value="F:ABC-type transporter activity"/>
    <property type="evidence" value="ECO:0007669"/>
    <property type="project" value="InterPro"/>
</dbReference>
<evidence type="ECO:0000256" key="3">
    <source>
        <dbReference type="ARBA" id="ARBA00022989"/>
    </source>
</evidence>
<feature type="transmembrane region" description="Helical" evidence="5">
    <location>
        <begin position="361"/>
        <end position="384"/>
    </location>
</feature>
<keyword evidence="3 5" id="KW-1133">Transmembrane helix</keyword>
<keyword evidence="2 5" id="KW-0812">Transmembrane</keyword>
<dbReference type="RefSeq" id="WP_138617589.1">
    <property type="nucleotide sequence ID" value="NZ_VCAO01000003.1"/>
</dbReference>